<sequence>MSLLDMTCRPVRGGVLVTVSGELDATNTHRLASAIRDAHRPGHSLILDLSGLAFMDSSGLHVLVRAHDDVREQGGTLHLAAVRDIPARILQITGVWDALTIHADVDEAVMAVREAQADRRPDDAERL</sequence>
<dbReference type="InterPro" id="IPR036513">
    <property type="entry name" value="STAS_dom_sf"/>
</dbReference>
<reference evidence="4 5" key="1">
    <citation type="submission" date="2024-09" db="EMBL/GenBank/DDBJ databases">
        <authorList>
            <person name="Sun Q."/>
            <person name="Mori K."/>
        </authorList>
    </citation>
    <scope>NUCLEOTIDE SEQUENCE [LARGE SCALE GENOMIC DNA]</scope>
    <source>
        <strain evidence="4 5">CCM 3426</strain>
    </source>
</reference>
<dbReference type="Pfam" id="PF01740">
    <property type="entry name" value="STAS"/>
    <property type="match status" value="1"/>
</dbReference>
<dbReference type="RefSeq" id="WP_189650080.1">
    <property type="nucleotide sequence ID" value="NZ_BMRC01000012.1"/>
</dbReference>
<dbReference type="NCBIfam" id="TIGR00377">
    <property type="entry name" value="ant_ant_sig"/>
    <property type="match status" value="1"/>
</dbReference>
<dbReference type="Gene3D" id="3.30.750.24">
    <property type="entry name" value="STAS domain"/>
    <property type="match status" value="1"/>
</dbReference>
<evidence type="ECO:0000259" key="3">
    <source>
        <dbReference type="PROSITE" id="PS50801"/>
    </source>
</evidence>
<evidence type="ECO:0000313" key="5">
    <source>
        <dbReference type="Proteomes" id="UP001589647"/>
    </source>
</evidence>
<evidence type="ECO:0000256" key="1">
    <source>
        <dbReference type="ARBA" id="ARBA00009013"/>
    </source>
</evidence>
<accession>A0ABV5I9Z2</accession>
<feature type="domain" description="STAS" evidence="3">
    <location>
        <begin position="4"/>
        <end position="112"/>
    </location>
</feature>
<dbReference type="PANTHER" id="PTHR33495">
    <property type="entry name" value="ANTI-SIGMA FACTOR ANTAGONIST TM_1081-RELATED-RELATED"/>
    <property type="match status" value="1"/>
</dbReference>
<keyword evidence="5" id="KW-1185">Reference proteome</keyword>
<organism evidence="4 5">
    <name type="scientific">Nonomuraea spiralis</name>
    <dbReference type="NCBI Taxonomy" id="46182"/>
    <lineage>
        <taxon>Bacteria</taxon>
        <taxon>Bacillati</taxon>
        <taxon>Actinomycetota</taxon>
        <taxon>Actinomycetes</taxon>
        <taxon>Streptosporangiales</taxon>
        <taxon>Streptosporangiaceae</taxon>
        <taxon>Nonomuraea</taxon>
    </lineage>
</organism>
<comment type="caution">
    <text evidence="4">The sequence shown here is derived from an EMBL/GenBank/DDBJ whole genome shotgun (WGS) entry which is preliminary data.</text>
</comment>
<gene>
    <name evidence="4" type="ORF">ACFFV7_09090</name>
</gene>
<dbReference type="Proteomes" id="UP001589647">
    <property type="component" value="Unassembled WGS sequence"/>
</dbReference>
<dbReference type="InterPro" id="IPR002645">
    <property type="entry name" value="STAS_dom"/>
</dbReference>
<dbReference type="SUPFAM" id="SSF52091">
    <property type="entry name" value="SpoIIaa-like"/>
    <property type="match status" value="1"/>
</dbReference>
<name>A0ABV5I9Z2_9ACTN</name>
<dbReference type="PANTHER" id="PTHR33495:SF2">
    <property type="entry name" value="ANTI-SIGMA FACTOR ANTAGONIST TM_1081-RELATED"/>
    <property type="match status" value="1"/>
</dbReference>
<protein>
    <recommendedName>
        <fullName evidence="2">Anti-sigma factor antagonist</fullName>
    </recommendedName>
</protein>
<dbReference type="InterPro" id="IPR003658">
    <property type="entry name" value="Anti-sigma_ant"/>
</dbReference>
<comment type="similarity">
    <text evidence="1 2">Belongs to the anti-sigma-factor antagonist family.</text>
</comment>
<evidence type="ECO:0000256" key="2">
    <source>
        <dbReference type="RuleBase" id="RU003749"/>
    </source>
</evidence>
<dbReference type="CDD" id="cd07043">
    <property type="entry name" value="STAS_anti-anti-sigma_factors"/>
    <property type="match status" value="1"/>
</dbReference>
<proteinExistence type="inferred from homology"/>
<dbReference type="EMBL" id="JBHMEI010000004">
    <property type="protein sequence ID" value="MFB9201342.1"/>
    <property type="molecule type" value="Genomic_DNA"/>
</dbReference>
<evidence type="ECO:0000313" key="4">
    <source>
        <dbReference type="EMBL" id="MFB9201342.1"/>
    </source>
</evidence>
<dbReference type="PROSITE" id="PS50801">
    <property type="entry name" value="STAS"/>
    <property type="match status" value="1"/>
</dbReference>